<gene>
    <name evidence="1" type="ORF">AB5J50_19545</name>
</gene>
<name>A0AB39S5F0_9ACTN</name>
<dbReference type="SUPFAM" id="SSF81901">
    <property type="entry name" value="HCP-like"/>
    <property type="match status" value="1"/>
</dbReference>
<dbReference type="EMBL" id="CP163440">
    <property type="protein sequence ID" value="XDQ62837.1"/>
    <property type="molecule type" value="Genomic_DNA"/>
</dbReference>
<sequence>MATSAADGDASAQFRLGSDLLRQGHREEAKRRLVPLAEAGHLDAVRELAWSASRLAHTDARYEAEAEHWLRREAQVRQDPDWLVTMAQEMRCWASGRATEAEDLVAGMARAGSARAASQLGYWKRRDGDLVTAVEWYRLAIELEHRFAWRDLGSCLATLGRYAEAEALYRERAEAGDAVAQHELAALLHAQGKGPAVRTPRPPGH</sequence>
<dbReference type="InterPro" id="IPR011990">
    <property type="entry name" value="TPR-like_helical_dom_sf"/>
</dbReference>
<protein>
    <recommendedName>
        <fullName evidence="2">Tetratricopeptide repeat protein</fullName>
    </recommendedName>
</protein>
<evidence type="ECO:0000313" key="1">
    <source>
        <dbReference type="EMBL" id="XDQ62837.1"/>
    </source>
</evidence>
<organism evidence="1">
    <name type="scientific">Streptomyces sp. R35</name>
    <dbReference type="NCBI Taxonomy" id="3238630"/>
    <lineage>
        <taxon>Bacteria</taxon>
        <taxon>Bacillati</taxon>
        <taxon>Actinomycetota</taxon>
        <taxon>Actinomycetes</taxon>
        <taxon>Kitasatosporales</taxon>
        <taxon>Streptomycetaceae</taxon>
        <taxon>Streptomyces</taxon>
    </lineage>
</organism>
<dbReference type="AlphaFoldDB" id="A0AB39S5F0"/>
<reference evidence="1" key="1">
    <citation type="submission" date="2024-07" db="EMBL/GenBank/DDBJ databases">
        <authorList>
            <person name="Yu S.T."/>
        </authorList>
    </citation>
    <scope>NUCLEOTIDE SEQUENCE</scope>
    <source>
        <strain evidence="1">R35</strain>
    </source>
</reference>
<evidence type="ECO:0008006" key="2">
    <source>
        <dbReference type="Google" id="ProtNLM"/>
    </source>
</evidence>
<accession>A0AB39S5F0</accession>
<dbReference type="Gene3D" id="1.25.40.10">
    <property type="entry name" value="Tetratricopeptide repeat domain"/>
    <property type="match status" value="2"/>
</dbReference>
<dbReference type="RefSeq" id="WP_369259748.1">
    <property type="nucleotide sequence ID" value="NZ_CP163440.1"/>
</dbReference>
<proteinExistence type="predicted"/>